<sequence length="138" mass="15397">MQLNLGGGVNNGLWDKTNMLSSLAQENVSEKHGVIFRIMRVLDICHLLRYVMYVRWCTQVALCRQSARTLEARHGQNVRRGKCASICGCQDVGARICAATMHRGRWKGTPVVDGEEDVGGHAHLRPSARDVEARICRP</sequence>
<keyword evidence="2" id="KW-1185">Reference proteome</keyword>
<organism evidence="1 2">
    <name type="scientific">Datura stramonium</name>
    <name type="common">Jimsonweed</name>
    <name type="synonym">Common thornapple</name>
    <dbReference type="NCBI Taxonomy" id="4076"/>
    <lineage>
        <taxon>Eukaryota</taxon>
        <taxon>Viridiplantae</taxon>
        <taxon>Streptophyta</taxon>
        <taxon>Embryophyta</taxon>
        <taxon>Tracheophyta</taxon>
        <taxon>Spermatophyta</taxon>
        <taxon>Magnoliopsida</taxon>
        <taxon>eudicotyledons</taxon>
        <taxon>Gunneridae</taxon>
        <taxon>Pentapetalae</taxon>
        <taxon>asterids</taxon>
        <taxon>lamiids</taxon>
        <taxon>Solanales</taxon>
        <taxon>Solanaceae</taxon>
        <taxon>Solanoideae</taxon>
        <taxon>Datureae</taxon>
        <taxon>Datura</taxon>
    </lineage>
</organism>
<reference evidence="1 2" key="1">
    <citation type="journal article" date="2021" name="BMC Genomics">
        <title>Datura genome reveals duplications of psychoactive alkaloid biosynthetic genes and high mutation rate following tissue culture.</title>
        <authorList>
            <person name="Rajewski A."/>
            <person name="Carter-House D."/>
            <person name="Stajich J."/>
            <person name="Litt A."/>
        </authorList>
    </citation>
    <scope>NUCLEOTIDE SEQUENCE [LARGE SCALE GENOMIC DNA]</scope>
    <source>
        <strain evidence="1">AR-01</strain>
    </source>
</reference>
<evidence type="ECO:0000313" key="2">
    <source>
        <dbReference type="Proteomes" id="UP000823775"/>
    </source>
</evidence>
<accession>A0ABS8WP89</accession>
<gene>
    <name evidence="1" type="ORF">HAX54_053067</name>
</gene>
<dbReference type="Proteomes" id="UP000823775">
    <property type="component" value="Unassembled WGS sequence"/>
</dbReference>
<dbReference type="EMBL" id="JACEIK010009783">
    <property type="protein sequence ID" value="MCE3214692.1"/>
    <property type="molecule type" value="Genomic_DNA"/>
</dbReference>
<name>A0ABS8WP89_DATST</name>
<protein>
    <submittedName>
        <fullName evidence="1">Uncharacterized protein</fullName>
    </submittedName>
</protein>
<comment type="caution">
    <text evidence="1">The sequence shown here is derived from an EMBL/GenBank/DDBJ whole genome shotgun (WGS) entry which is preliminary data.</text>
</comment>
<evidence type="ECO:0000313" key="1">
    <source>
        <dbReference type="EMBL" id="MCE3214692.1"/>
    </source>
</evidence>
<proteinExistence type="predicted"/>